<comment type="caution">
    <text evidence="3">The sequence shown here is derived from an EMBL/GenBank/DDBJ whole genome shotgun (WGS) entry which is preliminary data.</text>
</comment>
<reference evidence="4" key="1">
    <citation type="submission" date="2018-09" db="EMBL/GenBank/DDBJ databases">
        <authorList>
            <person name="Zhu H."/>
        </authorList>
    </citation>
    <scope>NUCLEOTIDE SEQUENCE [LARGE SCALE GENOMIC DNA]</scope>
    <source>
        <strain evidence="4">K1R23-30</strain>
    </source>
</reference>
<keyword evidence="2" id="KW-0732">Signal</keyword>
<evidence type="ECO:0000313" key="3">
    <source>
        <dbReference type="EMBL" id="RJF92035.1"/>
    </source>
</evidence>
<name>A0A3A3FL06_9BURK</name>
<dbReference type="RefSeq" id="WP_119771921.1">
    <property type="nucleotide sequence ID" value="NZ_QYUO01000003.1"/>
</dbReference>
<keyword evidence="4" id="KW-1185">Reference proteome</keyword>
<dbReference type="InterPro" id="IPR042100">
    <property type="entry name" value="Bug_dom1"/>
</dbReference>
<dbReference type="PANTHER" id="PTHR42928">
    <property type="entry name" value="TRICARBOXYLATE-BINDING PROTEIN"/>
    <property type="match status" value="1"/>
</dbReference>
<organism evidence="3 4">
    <name type="scientific">Noviherbaspirillum saxi</name>
    <dbReference type="NCBI Taxonomy" id="2320863"/>
    <lineage>
        <taxon>Bacteria</taxon>
        <taxon>Pseudomonadati</taxon>
        <taxon>Pseudomonadota</taxon>
        <taxon>Betaproteobacteria</taxon>
        <taxon>Burkholderiales</taxon>
        <taxon>Oxalobacteraceae</taxon>
        <taxon>Noviherbaspirillum</taxon>
    </lineage>
</organism>
<dbReference type="AlphaFoldDB" id="A0A3A3FL06"/>
<feature type="chain" id="PRO_5017391147" evidence="2">
    <location>
        <begin position="29"/>
        <end position="325"/>
    </location>
</feature>
<gene>
    <name evidence="3" type="ORF">D3871_25595</name>
</gene>
<sequence length="325" mass="33343">MNHASNTRRAVLAIVALALATPFLPAAAQTDKPVRMIVPNAPGSSVDALARTVGNPLSKAIGSPIVIENLPGAGGVPGTGQLVRAPKDGTALGMVSNNHVVNPSLYKSMPFDSIKDITPITIVAGSPFVLVAHPSVPAKDLKELIALAKAKPDDLTYGSSGNGTILHLAAEALQHEAGIKLKHIPYKGTGQMTTDLLGGQIQLGFLGVTGAAQHIKSGKLKAIGVSTTTPSSILPNVLPLSQQGVPNYSMQGWIALIGPAGMPPATVSKLYSDTKALLATKEVQDSLAAQGFSAVGSTPDVTAGLFQSEMVKYATLVKQSGMAID</sequence>
<accession>A0A3A3FL06</accession>
<dbReference type="SUPFAM" id="SSF53850">
    <property type="entry name" value="Periplasmic binding protein-like II"/>
    <property type="match status" value="1"/>
</dbReference>
<feature type="signal peptide" evidence="2">
    <location>
        <begin position="1"/>
        <end position="28"/>
    </location>
</feature>
<protein>
    <submittedName>
        <fullName evidence="3">Tripartite tricarboxylate transporter substrate binding protein</fullName>
    </submittedName>
</protein>
<evidence type="ECO:0000256" key="2">
    <source>
        <dbReference type="SAM" id="SignalP"/>
    </source>
</evidence>
<evidence type="ECO:0000256" key="1">
    <source>
        <dbReference type="ARBA" id="ARBA00006987"/>
    </source>
</evidence>
<dbReference type="EMBL" id="QYUO01000003">
    <property type="protein sequence ID" value="RJF92035.1"/>
    <property type="molecule type" value="Genomic_DNA"/>
</dbReference>
<dbReference type="Gene3D" id="3.40.190.150">
    <property type="entry name" value="Bordetella uptake gene, domain 1"/>
    <property type="match status" value="1"/>
</dbReference>
<dbReference type="PIRSF" id="PIRSF017082">
    <property type="entry name" value="YflP"/>
    <property type="match status" value="1"/>
</dbReference>
<dbReference type="OrthoDB" id="9125369at2"/>
<evidence type="ECO:0000313" key="4">
    <source>
        <dbReference type="Proteomes" id="UP000265955"/>
    </source>
</evidence>
<proteinExistence type="inferred from homology"/>
<dbReference type="Proteomes" id="UP000265955">
    <property type="component" value="Unassembled WGS sequence"/>
</dbReference>
<dbReference type="Gene3D" id="3.40.190.10">
    <property type="entry name" value="Periplasmic binding protein-like II"/>
    <property type="match status" value="1"/>
</dbReference>
<dbReference type="CDD" id="cd13578">
    <property type="entry name" value="PBP2_Bug27"/>
    <property type="match status" value="1"/>
</dbReference>
<comment type="similarity">
    <text evidence="1">Belongs to the UPF0065 (bug) family.</text>
</comment>
<dbReference type="PANTHER" id="PTHR42928:SF5">
    <property type="entry name" value="BLR1237 PROTEIN"/>
    <property type="match status" value="1"/>
</dbReference>
<dbReference type="InterPro" id="IPR005064">
    <property type="entry name" value="BUG"/>
</dbReference>
<dbReference type="Pfam" id="PF03401">
    <property type="entry name" value="TctC"/>
    <property type="match status" value="1"/>
</dbReference>